<evidence type="ECO:0000313" key="2">
    <source>
        <dbReference type="EMBL" id="MDT0413246.1"/>
    </source>
</evidence>
<comment type="caution">
    <text evidence="2">The sequence shown here is derived from an EMBL/GenBank/DDBJ whole genome shotgun (WGS) entry which is preliminary data.</text>
</comment>
<proteinExistence type="predicted"/>
<gene>
    <name evidence="2" type="ORF">RM698_29905</name>
</gene>
<accession>A0ABU2R964</accession>
<dbReference type="Gene3D" id="3.20.20.370">
    <property type="entry name" value="Glycoside hydrolase/deacetylase"/>
    <property type="match status" value="1"/>
</dbReference>
<dbReference type="PANTHER" id="PTHR43123:SF4">
    <property type="entry name" value="POLYSACCHARIDE DEACETYLASE"/>
    <property type="match status" value="1"/>
</dbReference>
<keyword evidence="3" id="KW-1185">Reference proteome</keyword>
<evidence type="ECO:0000259" key="1">
    <source>
        <dbReference type="PROSITE" id="PS51677"/>
    </source>
</evidence>
<dbReference type="SUPFAM" id="SSF88713">
    <property type="entry name" value="Glycoside hydrolase/deacetylase"/>
    <property type="match status" value="1"/>
</dbReference>
<dbReference type="EMBL" id="JAVRET010000120">
    <property type="protein sequence ID" value="MDT0413246.1"/>
    <property type="molecule type" value="Genomic_DNA"/>
</dbReference>
<dbReference type="PROSITE" id="PS51677">
    <property type="entry name" value="NODB"/>
    <property type="match status" value="1"/>
</dbReference>
<sequence>MPSPQASTLPSSFSWPDDRQVAVIATVAVELWSHGSWPVYAPMAAAWPLPGAQDTHSVSWAEYGVTTGVWRLLDILQTKEMRATFGINGLVAERFPEILRATGGAGHEIAAHSYAQDVLPACLDAAAERANIVRSCDLIEGVTGRRPTGWMSPRATGTARTVDLLAQAGLTWSGDFNDADLPYVLHTPYGSVVAIMHSDVSDVRTPSGPAAYRSLLEQLLGCLLASGRPQILNLTVHAHVGGRPAMADAIGRVLDSVQQAGDRVWVATHQQVAEHVLRHTGHATQRQGAS</sequence>
<dbReference type="Proteomes" id="UP001183610">
    <property type="component" value="Unassembled WGS sequence"/>
</dbReference>
<evidence type="ECO:0000313" key="3">
    <source>
        <dbReference type="Proteomes" id="UP001183610"/>
    </source>
</evidence>
<organism evidence="2 3">
    <name type="scientific">Streptomyces evansiae</name>
    <dbReference type="NCBI Taxonomy" id="3075535"/>
    <lineage>
        <taxon>Bacteria</taxon>
        <taxon>Bacillati</taxon>
        <taxon>Actinomycetota</taxon>
        <taxon>Actinomycetes</taxon>
        <taxon>Kitasatosporales</taxon>
        <taxon>Streptomycetaceae</taxon>
        <taxon>Streptomyces</taxon>
    </lineage>
</organism>
<dbReference type="RefSeq" id="WP_010277462.1">
    <property type="nucleotide sequence ID" value="NZ_JAVRET010000120.1"/>
</dbReference>
<reference evidence="3" key="1">
    <citation type="submission" date="2023-07" db="EMBL/GenBank/DDBJ databases">
        <title>30 novel species of actinomycetes from the DSMZ collection.</title>
        <authorList>
            <person name="Nouioui I."/>
        </authorList>
    </citation>
    <scope>NUCLEOTIDE SEQUENCE [LARGE SCALE GENOMIC DNA]</scope>
    <source>
        <strain evidence="3">DSM 41979</strain>
    </source>
</reference>
<name>A0ABU2R964_9ACTN</name>
<dbReference type="InterPro" id="IPR002509">
    <property type="entry name" value="NODB_dom"/>
</dbReference>
<feature type="domain" description="NodB homology" evidence="1">
    <location>
        <begin position="55"/>
        <end position="290"/>
    </location>
</feature>
<dbReference type="PANTHER" id="PTHR43123">
    <property type="entry name" value="POLYSACCHARIDE DEACETYLASE-RELATED"/>
    <property type="match status" value="1"/>
</dbReference>
<dbReference type="InterPro" id="IPR011330">
    <property type="entry name" value="Glyco_hydro/deAcase_b/a-brl"/>
</dbReference>
<dbReference type="CDD" id="cd10916">
    <property type="entry name" value="CE4_PuuE_HpPgdA_like"/>
    <property type="match status" value="1"/>
</dbReference>
<dbReference type="Pfam" id="PF01522">
    <property type="entry name" value="Polysacc_deac_1"/>
    <property type="match status" value="1"/>
</dbReference>
<protein>
    <submittedName>
        <fullName evidence="2">Polysaccharide deacetylase family protein</fullName>
    </submittedName>
</protein>